<feature type="region of interest" description="Disordered" evidence="8">
    <location>
        <begin position="1"/>
        <end position="39"/>
    </location>
</feature>
<dbReference type="CDD" id="cd03445">
    <property type="entry name" value="Thioesterase_II_repeat2"/>
    <property type="match status" value="1"/>
</dbReference>
<dbReference type="AlphaFoldDB" id="A0A510UP09"/>
<keyword evidence="4" id="KW-0443">Lipid metabolism</keyword>
<reference evidence="11 12" key="1">
    <citation type="submission" date="2019-07" db="EMBL/GenBank/DDBJ databases">
        <title>Whole genome shotgun sequence of Cellulomonas persica NBRC 101101.</title>
        <authorList>
            <person name="Hosoyama A."/>
            <person name="Uohara A."/>
            <person name="Ohji S."/>
            <person name="Ichikawa N."/>
        </authorList>
    </citation>
    <scope>NUCLEOTIDE SEQUENCE [LARGE SCALE GENOMIC DNA]</scope>
    <source>
        <strain evidence="11 12">NBRC 101101</strain>
    </source>
</reference>
<evidence type="ECO:0000256" key="1">
    <source>
        <dbReference type="ARBA" id="ARBA00006538"/>
    </source>
</evidence>
<evidence type="ECO:0000313" key="12">
    <source>
        <dbReference type="Proteomes" id="UP000321386"/>
    </source>
</evidence>
<evidence type="ECO:0000313" key="11">
    <source>
        <dbReference type="EMBL" id="GEK16382.1"/>
    </source>
</evidence>
<dbReference type="InterPro" id="IPR025652">
    <property type="entry name" value="TesB_C"/>
</dbReference>
<evidence type="ECO:0000256" key="2">
    <source>
        <dbReference type="ARBA" id="ARBA00011881"/>
    </source>
</evidence>
<dbReference type="InterPro" id="IPR042171">
    <property type="entry name" value="Acyl-CoA_hotdog"/>
</dbReference>
<comment type="caution">
    <text evidence="11">The sequence shown here is derived from an EMBL/GenBank/DDBJ whole genome shotgun (WGS) entry which is preliminary data.</text>
</comment>
<evidence type="ECO:0000256" key="7">
    <source>
        <dbReference type="ARBA" id="ARBA00079653"/>
    </source>
</evidence>
<comment type="subunit">
    <text evidence="2">Homotetramer.</text>
</comment>
<organism evidence="11 12">
    <name type="scientific">Cellulomonas persica</name>
    <dbReference type="NCBI Taxonomy" id="76861"/>
    <lineage>
        <taxon>Bacteria</taxon>
        <taxon>Bacillati</taxon>
        <taxon>Actinomycetota</taxon>
        <taxon>Actinomycetes</taxon>
        <taxon>Micrococcales</taxon>
        <taxon>Cellulomonadaceae</taxon>
        <taxon>Cellulomonas</taxon>
    </lineage>
</organism>
<evidence type="ECO:0000259" key="9">
    <source>
        <dbReference type="Pfam" id="PF02551"/>
    </source>
</evidence>
<evidence type="ECO:0000256" key="4">
    <source>
        <dbReference type="ARBA" id="ARBA00023098"/>
    </source>
</evidence>
<dbReference type="Proteomes" id="UP000321386">
    <property type="component" value="Unassembled WGS sequence"/>
</dbReference>
<dbReference type="SUPFAM" id="SSF54637">
    <property type="entry name" value="Thioesterase/thiol ester dehydrase-isomerase"/>
    <property type="match status" value="2"/>
</dbReference>
<protein>
    <recommendedName>
        <fullName evidence="6">Acyl-CoA thioesterase 2</fullName>
    </recommendedName>
    <alternativeName>
        <fullName evidence="7">Thioesterase II</fullName>
    </alternativeName>
</protein>
<comment type="similarity">
    <text evidence="1">Belongs to the C/M/P thioester hydrolase family.</text>
</comment>
<evidence type="ECO:0000256" key="8">
    <source>
        <dbReference type="SAM" id="MobiDB-lite"/>
    </source>
</evidence>
<dbReference type="FunFam" id="2.40.160.210:FF:000001">
    <property type="entry name" value="Acyl-CoA thioesterase II"/>
    <property type="match status" value="1"/>
</dbReference>
<dbReference type="InterPro" id="IPR049449">
    <property type="entry name" value="TesB_ACOT8-like_N"/>
</dbReference>
<dbReference type="GO" id="GO:0006637">
    <property type="term" value="P:acyl-CoA metabolic process"/>
    <property type="evidence" value="ECO:0007669"/>
    <property type="project" value="InterPro"/>
</dbReference>
<feature type="compositionally biased region" description="Low complexity" evidence="8">
    <location>
        <begin position="25"/>
        <end position="39"/>
    </location>
</feature>
<sequence length="322" mass="34932">MSDPRESLRGMTTHDLAAPEPAEPAPAESVPAGPEPAVAGPTGVVLAALRLQPDPGDPDQFTGTSLPQPHGRVFGGQVLAQALLAAGATVDDGRLPHSLHGYFLRAGVIDEPITFAVERLRDGRSFTARRTHALQQGVPILSMIASFQVEQEGVEYAEEMPRGVPDPEDVRSVFDVLGPIDHPVARFWSHESAFDVRHVEGALYLGPAPERTGRQMAWIRARSPLPDDQLLHRALLAFACDQVMLEPVLRRAGRSWVTPGMAIASLDHAMWWHRDVRVDDWLLYVQSTPSAQGGRGLGAARVFTRDGTLVASIAQEGMVRLP</sequence>
<dbReference type="CDD" id="cd03444">
    <property type="entry name" value="Thioesterase_II_repeat1"/>
    <property type="match status" value="1"/>
</dbReference>
<feature type="domain" description="Acyl-CoA thioesterase-like N-terminal HotDog" evidence="10">
    <location>
        <begin position="69"/>
        <end position="148"/>
    </location>
</feature>
<feature type="domain" description="Acyl-CoA thioesterase 2 C-terminal" evidence="9">
    <location>
        <begin position="214"/>
        <end position="318"/>
    </location>
</feature>
<keyword evidence="12" id="KW-1185">Reference proteome</keyword>
<evidence type="ECO:0000256" key="3">
    <source>
        <dbReference type="ARBA" id="ARBA00022801"/>
    </source>
</evidence>
<evidence type="ECO:0000259" key="10">
    <source>
        <dbReference type="Pfam" id="PF13622"/>
    </source>
</evidence>
<dbReference type="PANTHER" id="PTHR11066:SF34">
    <property type="entry name" value="ACYL-COENZYME A THIOESTERASE 8"/>
    <property type="match status" value="1"/>
</dbReference>
<accession>A0A510UP09</accession>
<dbReference type="EMBL" id="BJUA01000001">
    <property type="protein sequence ID" value="GEK16382.1"/>
    <property type="molecule type" value="Genomic_DNA"/>
</dbReference>
<gene>
    <name evidence="11" type="primary">tesB</name>
    <name evidence="11" type="ORF">CPE01_01150</name>
</gene>
<name>A0A510UP09_9CELL</name>
<dbReference type="PANTHER" id="PTHR11066">
    <property type="entry name" value="ACYL-COA THIOESTERASE"/>
    <property type="match status" value="1"/>
</dbReference>
<dbReference type="Pfam" id="PF02551">
    <property type="entry name" value="Acyl_CoA_thio"/>
    <property type="match status" value="1"/>
</dbReference>
<dbReference type="Gene3D" id="2.40.160.210">
    <property type="entry name" value="Acyl-CoA thioesterase, double hotdog domain"/>
    <property type="match status" value="1"/>
</dbReference>
<keyword evidence="3" id="KW-0378">Hydrolase</keyword>
<dbReference type="InterPro" id="IPR003703">
    <property type="entry name" value="Acyl_CoA_thio"/>
</dbReference>
<dbReference type="Pfam" id="PF13622">
    <property type="entry name" value="4HBT_3"/>
    <property type="match status" value="1"/>
</dbReference>
<dbReference type="GO" id="GO:0009062">
    <property type="term" value="P:fatty acid catabolic process"/>
    <property type="evidence" value="ECO:0007669"/>
    <property type="project" value="TreeGrafter"/>
</dbReference>
<proteinExistence type="inferred from homology"/>
<comment type="catalytic activity">
    <reaction evidence="5">
        <text>a fatty acyl-CoA + H2O = a fatty acid + CoA + H(+)</text>
        <dbReference type="Rhea" id="RHEA:16781"/>
        <dbReference type="ChEBI" id="CHEBI:15377"/>
        <dbReference type="ChEBI" id="CHEBI:15378"/>
        <dbReference type="ChEBI" id="CHEBI:28868"/>
        <dbReference type="ChEBI" id="CHEBI:57287"/>
        <dbReference type="ChEBI" id="CHEBI:77636"/>
        <dbReference type="EC" id="3.1.2.20"/>
    </reaction>
    <physiologicalReaction direction="left-to-right" evidence="5">
        <dbReference type="Rhea" id="RHEA:16782"/>
    </physiologicalReaction>
</comment>
<dbReference type="GO" id="GO:0047617">
    <property type="term" value="F:fatty acyl-CoA hydrolase activity"/>
    <property type="evidence" value="ECO:0007669"/>
    <property type="project" value="UniProtKB-EC"/>
</dbReference>
<evidence type="ECO:0000256" key="6">
    <source>
        <dbReference type="ARBA" id="ARBA00071120"/>
    </source>
</evidence>
<dbReference type="InterPro" id="IPR029069">
    <property type="entry name" value="HotDog_dom_sf"/>
</dbReference>
<evidence type="ECO:0000256" key="5">
    <source>
        <dbReference type="ARBA" id="ARBA00050943"/>
    </source>
</evidence>